<gene>
    <name evidence="1" type="ORF">QJ048_16690</name>
</gene>
<protein>
    <submittedName>
        <fullName evidence="1">Uncharacterized protein</fullName>
    </submittedName>
</protein>
<dbReference type="EMBL" id="JASBRG010000007">
    <property type="protein sequence ID" value="MDI3321434.1"/>
    <property type="molecule type" value="Genomic_DNA"/>
</dbReference>
<proteinExistence type="predicted"/>
<evidence type="ECO:0000313" key="2">
    <source>
        <dbReference type="Proteomes" id="UP001226434"/>
    </source>
</evidence>
<dbReference type="Proteomes" id="UP001226434">
    <property type="component" value="Unassembled WGS sequence"/>
</dbReference>
<accession>A0ABT6RHU9</accession>
<organism evidence="1 2">
    <name type="scientific">Pinibacter soli</name>
    <dbReference type="NCBI Taxonomy" id="3044211"/>
    <lineage>
        <taxon>Bacteria</taxon>
        <taxon>Pseudomonadati</taxon>
        <taxon>Bacteroidota</taxon>
        <taxon>Chitinophagia</taxon>
        <taxon>Chitinophagales</taxon>
        <taxon>Chitinophagaceae</taxon>
        <taxon>Pinibacter</taxon>
    </lineage>
</organism>
<evidence type="ECO:0000313" key="1">
    <source>
        <dbReference type="EMBL" id="MDI3321434.1"/>
    </source>
</evidence>
<dbReference type="RefSeq" id="WP_282335544.1">
    <property type="nucleotide sequence ID" value="NZ_JASBRG010000007.1"/>
</dbReference>
<comment type="caution">
    <text evidence="1">The sequence shown here is derived from an EMBL/GenBank/DDBJ whole genome shotgun (WGS) entry which is preliminary data.</text>
</comment>
<name>A0ABT6RHU9_9BACT</name>
<reference evidence="1 2" key="1">
    <citation type="submission" date="2023-05" db="EMBL/GenBank/DDBJ databases">
        <title>Genome sequence of Pinibacter sp. MAH-24.</title>
        <authorList>
            <person name="Huq M.A."/>
        </authorList>
    </citation>
    <scope>NUCLEOTIDE SEQUENCE [LARGE SCALE GENOMIC DNA]</scope>
    <source>
        <strain evidence="1 2">MAH-24</strain>
    </source>
</reference>
<keyword evidence="2" id="KW-1185">Reference proteome</keyword>
<sequence length="69" mass="7791">MQYNFIADLHKYQLTHFGVGNNTASKYAQSLKEILIVRLQMDGLPTTCFHSSDVAIKIHPIRAHYGADT</sequence>